<feature type="compositionally biased region" description="Basic and acidic residues" evidence="1">
    <location>
        <begin position="43"/>
        <end position="73"/>
    </location>
</feature>
<feature type="region of interest" description="Disordered" evidence="1">
    <location>
        <begin position="1"/>
        <end position="20"/>
    </location>
</feature>
<gene>
    <name evidence="2" type="primary">Necator_chrX.g22439</name>
    <name evidence="2" type="ORF">RB195_022276</name>
</gene>
<feature type="compositionally biased region" description="Polar residues" evidence="1">
    <location>
        <begin position="1"/>
        <end position="11"/>
    </location>
</feature>
<name>A0ABR1EEN0_NECAM</name>
<evidence type="ECO:0000256" key="1">
    <source>
        <dbReference type="SAM" id="MobiDB-lite"/>
    </source>
</evidence>
<proteinExistence type="predicted"/>
<reference evidence="2 3" key="1">
    <citation type="submission" date="2023-08" db="EMBL/GenBank/DDBJ databases">
        <title>A Necator americanus chromosomal reference genome.</title>
        <authorList>
            <person name="Ilik V."/>
            <person name="Petrzelkova K.J."/>
            <person name="Pardy F."/>
            <person name="Fuh T."/>
            <person name="Niatou-Singa F.S."/>
            <person name="Gouil Q."/>
            <person name="Baker L."/>
            <person name="Ritchie M.E."/>
            <person name="Jex A.R."/>
            <person name="Gazzola D."/>
            <person name="Li H."/>
            <person name="Toshio Fujiwara R."/>
            <person name="Zhan B."/>
            <person name="Aroian R.V."/>
            <person name="Pafco B."/>
            <person name="Schwarz E.M."/>
        </authorList>
    </citation>
    <scope>NUCLEOTIDE SEQUENCE [LARGE SCALE GENOMIC DNA]</scope>
    <source>
        <strain evidence="2 3">Aroian</strain>
        <tissue evidence="2">Whole animal</tissue>
    </source>
</reference>
<sequence length="73" mass="8740">MRIPSQSASKTLQEKRSRYSSVCVARSTGDFNQGKRLRRNLRRQLEQDRDNEWASRAKELEKEDKNPRKELIY</sequence>
<organism evidence="2 3">
    <name type="scientific">Necator americanus</name>
    <name type="common">Human hookworm</name>
    <dbReference type="NCBI Taxonomy" id="51031"/>
    <lineage>
        <taxon>Eukaryota</taxon>
        <taxon>Metazoa</taxon>
        <taxon>Ecdysozoa</taxon>
        <taxon>Nematoda</taxon>
        <taxon>Chromadorea</taxon>
        <taxon>Rhabditida</taxon>
        <taxon>Rhabditina</taxon>
        <taxon>Rhabditomorpha</taxon>
        <taxon>Strongyloidea</taxon>
        <taxon>Ancylostomatidae</taxon>
        <taxon>Bunostominae</taxon>
        <taxon>Necator</taxon>
    </lineage>
</organism>
<keyword evidence="3" id="KW-1185">Reference proteome</keyword>
<comment type="caution">
    <text evidence="2">The sequence shown here is derived from an EMBL/GenBank/DDBJ whole genome shotgun (WGS) entry which is preliminary data.</text>
</comment>
<evidence type="ECO:0008006" key="4">
    <source>
        <dbReference type="Google" id="ProtNLM"/>
    </source>
</evidence>
<feature type="region of interest" description="Disordered" evidence="1">
    <location>
        <begin position="29"/>
        <end position="73"/>
    </location>
</feature>
<protein>
    <recommendedName>
        <fullName evidence="4">IBB domain-containing protein</fullName>
    </recommendedName>
</protein>
<evidence type="ECO:0000313" key="3">
    <source>
        <dbReference type="Proteomes" id="UP001303046"/>
    </source>
</evidence>
<evidence type="ECO:0000313" key="2">
    <source>
        <dbReference type="EMBL" id="KAK6761147.1"/>
    </source>
</evidence>
<accession>A0ABR1EEN0</accession>
<dbReference type="Proteomes" id="UP001303046">
    <property type="component" value="Unassembled WGS sequence"/>
</dbReference>
<dbReference type="EMBL" id="JAVFWL010000006">
    <property type="protein sequence ID" value="KAK6761147.1"/>
    <property type="molecule type" value="Genomic_DNA"/>
</dbReference>